<feature type="transmembrane region" description="Helical" evidence="1">
    <location>
        <begin position="29"/>
        <end position="46"/>
    </location>
</feature>
<protein>
    <submittedName>
        <fullName evidence="3">Uncharacterized protein</fullName>
    </submittedName>
</protein>
<reference evidence="3" key="1">
    <citation type="journal article" date="2023" name="GigaByte">
        <title>Genome assembly of the bearded iris, Iris pallida Lam.</title>
        <authorList>
            <person name="Bruccoleri R.E."/>
            <person name="Oakeley E.J."/>
            <person name="Faust A.M.E."/>
            <person name="Altorfer M."/>
            <person name="Dessus-Babus S."/>
            <person name="Burckhardt D."/>
            <person name="Oertli M."/>
            <person name="Naumann U."/>
            <person name="Petersen F."/>
            <person name="Wong J."/>
        </authorList>
    </citation>
    <scope>NUCLEOTIDE SEQUENCE</scope>
    <source>
        <strain evidence="3">GSM-AAB239-AS_SAM_17_03QT</strain>
    </source>
</reference>
<keyword evidence="1" id="KW-0472">Membrane</keyword>
<accession>A0AAX6HGP7</accession>
<keyword evidence="1" id="KW-1133">Transmembrane helix</keyword>
<dbReference type="EMBL" id="JANAVB010009659">
    <property type="protein sequence ID" value="KAJ6839807.1"/>
    <property type="molecule type" value="Genomic_DNA"/>
</dbReference>
<dbReference type="AlphaFoldDB" id="A0AAX6HGP7"/>
<comment type="caution">
    <text evidence="3">The sequence shown here is derived from an EMBL/GenBank/DDBJ whole genome shotgun (WGS) entry which is preliminary data.</text>
</comment>
<evidence type="ECO:0000313" key="4">
    <source>
        <dbReference type="Proteomes" id="UP001140949"/>
    </source>
</evidence>
<evidence type="ECO:0000313" key="2">
    <source>
        <dbReference type="EMBL" id="KAJ6824545.1"/>
    </source>
</evidence>
<dbReference type="EMBL" id="JANAVB010021999">
    <property type="protein sequence ID" value="KAJ6824545.1"/>
    <property type="molecule type" value="Genomic_DNA"/>
</dbReference>
<dbReference type="Proteomes" id="UP001140949">
    <property type="component" value="Unassembled WGS sequence"/>
</dbReference>
<keyword evidence="1" id="KW-0812">Transmembrane</keyword>
<proteinExistence type="predicted"/>
<name>A0AAX6HGP7_IRIPA</name>
<reference evidence="3" key="2">
    <citation type="submission" date="2023-04" db="EMBL/GenBank/DDBJ databases">
        <authorList>
            <person name="Bruccoleri R.E."/>
            <person name="Oakeley E.J."/>
            <person name="Faust A.-M."/>
            <person name="Dessus-Babus S."/>
            <person name="Altorfer M."/>
            <person name="Burckhardt D."/>
            <person name="Oertli M."/>
            <person name="Naumann U."/>
            <person name="Petersen F."/>
            <person name="Wong J."/>
        </authorList>
    </citation>
    <scope>NUCLEOTIDE SEQUENCE</scope>
    <source>
        <strain evidence="3">GSM-AAB239-AS_SAM_17_03QT</strain>
        <tissue evidence="3">Leaf</tissue>
    </source>
</reference>
<sequence>MLGITNIYSYIYYSCVLFIIYLGCCIDVSVSPTGCIVTWIIVWLWVCESDGWRRKPGLGMEWRIVFILCLQVANHKKYKGDSANKFENF</sequence>
<keyword evidence="4" id="KW-1185">Reference proteome</keyword>
<evidence type="ECO:0000256" key="1">
    <source>
        <dbReference type="SAM" id="Phobius"/>
    </source>
</evidence>
<organism evidence="3 4">
    <name type="scientific">Iris pallida</name>
    <name type="common">Sweet iris</name>
    <dbReference type="NCBI Taxonomy" id="29817"/>
    <lineage>
        <taxon>Eukaryota</taxon>
        <taxon>Viridiplantae</taxon>
        <taxon>Streptophyta</taxon>
        <taxon>Embryophyta</taxon>
        <taxon>Tracheophyta</taxon>
        <taxon>Spermatophyta</taxon>
        <taxon>Magnoliopsida</taxon>
        <taxon>Liliopsida</taxon>
        <taxon>Asparagales</taxon>
        <taxon>Iridaceae</taxon>
        <taxon>Iridoideae</taxon>
        <taxon>Irideae</taxon>
        <taxon>Iris</taxon>
    </lineage>
</organism>
<feature type="transmembrane region" description="Helical" evidence="1">
    <location>
        <begin position="7"/>
        <end position="23"/>
    </location>
</feature>
<gene>
    <name evidence="3" type="ORF">M6B38_313440</name>
    <name evidence="2" type="ORF">M6B38_382065</name>
</gene>
<evidence type="ECO:0000313" key="3">
    <source>
        <dbReference type="EMBL" id="KAJ6839807.1"/>
    </source>
</evidence>